<dbReference type="SUPFAM" id="SSF56935">
    <property type="entry name" value="Porins"/>
    <property type="match status" value="1"/>
</dbReference>
<dbReference type="InterPro" id="IPR039426">
    <property type="entry name" value="TonB-dep_rcpt-like"/>
</dbReference>
<keyword evidence="9 10" id="KW-0998">Cell outer membrane</keyword>
<dbReference type="NCBIfam" id="NF010038">
    <property type="entry name" value="PRK13513.1"/>
    <property type="match status" value="1"/>
</dbReference>
<protein>
    <submittedName>
        <fullName evidence="16">Putative TonB-dependent receptor plug</fullName>
    </submittedName>
</protein>
<evidence type="ECO:0000256" key="1">
    <source>
        <dbReference type="ARBA" id="ARBA00004571"/>
    </source>
</evidence>
<dbReference type="PANTHER" id="PTHR30069">
    <property type="entry name" value="TONB-DEPENDENT OUTER MEMBRANE RECEPTOR"/>
    <property type="match status" value="1"/>
</dbReference>
<keyword evidence="3 10" id="KW-1134">Transmembrane beta strand</keyword>
<dbReference type="PROSITE" id="PS00430">
    <property type="entry name" value="TONB_DEPENDENT_REC_1"/>
    <property type="match status" value="1"/>
</dbReference>
<dbReference type="Gene3D" id="2.40.170.20">
    <property type="entry name" value="TonB-dependent receptor, beta-barrel domain"/>
    <property type="match status" value="1"/>
</dbReference>
<dbReference type="InterPro" id="IPR010916">
    <property type="entry name" value="TonB_box_CS"/>
</dbReference>
<dbReference type="OrthoDB" id="9764669at2"/>
<evidence type="ECO:0000256" key="9">
    <source>
        <dbReference type="ARBA" id="ARBA00023237"/>
    </source>
</evidence>
<keyword evidence="7 11" id="KW-0798">TonB box</keyword>
<dbReference type="GO" id="GO:0009279">
    <property type="term" value="C:cell outer membrane"/>
    <property type="evidence" value="ECO:0007669"/>
    <property type="project" value="UniProtKB-SubCell"/>
</dbReference>
<evidence type="ECO:0000256" key="10">
    <source>
        <dbReference type="PROSITE-ProRule" id="PRU01360"/>
    </source>
</evidence>
<evidence type="ECO:0000256" key="12">
    <source>
        <dbReference type="RuleBase" id="RU003357"/>
    </source>
</evidence>
<feature type="domain" description="TonB-dependent receptor plug" evidence="15">
    <location>
        <begin position="45"/>
        <end position="155"/>
    </location>
</feature>
<name>K7SK71_9GAMM</name>
<evidence type="ECO:0000259" key="14">
    <source>
        <dbReference type="Pfam" id="PF00593"/>
    </source>
</evidence>
<evidence type="ECO:0000256" key="6">
    <source>
        <dbReference type="ARBA" id="ARBA00023065"/>
    </source>
</evidence>
<dbReference type="Pfam" id="PF07715">
    <property type="entry name" value="Plug"/>
    <property type="match status" value="1"/>
</dbReference>
<accession>K7SK71</accession>
<keyword evidence="2 10" id="KW-0813">Transport</keyword>
<feature type="domain" description="TonB-dependent receptor-like beta-barrel" evidence="14">
    <location>
        <begin position="183"/>
        <end position="630"/>
    </location>
</feature>
<dbReference type="KEGG" id="sod:Sant_1422"/>
<dbReference type="GO" id="GO:0015344">
    <property type="term" value="F:siderophore uptake transmembrane transporter activity"/>
    <property type="evidence" value="ECO:0007669"/>
    <property type="project" value="TreeGrafter"/>
</dbReference>
<dbReference type="InterPro" id="IPR012910">
    <property type="entry name" value="Plug_dom"/>
</dbReference>
<evidence type="ECO:0000256" key="3">
    <source>
        <dbReference type="ARBA" id="ARBA00022452"/>
    </source>
</evidence>
<feature type="signal peptide" evidence="13">
    <location>
        <begin position="1"/>
        <end position="24"/>
    </location>
</feature>
<dbReference type="EMBL" id="JX444569">
    <property type="protein sequence ID" value="AFW03689.1"/>
    <property type="molecule type" value="Genomic_DNA"/>
</dbReference>
<evidence type="ECO:0000256" key="5">
    <source>
        <dbReference type="ARBA" id="ARBA00022729"/>
    </source>
</evidence>
<sequence length="657" mass="72507">MRNRVTSRAMLLSMATLTPSLAGAAQSEPTTDTVVVTAAGFQQKIEDSAASISVISRETLENKAYTDVTDALKDVPGVVVTGGGSRSDISIRGMAAKYTLILVDGKRVDTRGTRPNSDGPGIEQGWLPPLAAIERIEVVRGPMSSLYGSDAMGGVINIITRKVGKSWQTSVRSEAIWQEDRRSGDIYQSNLYTAGPLIDGLLGVKLNGQLSRRGEDRIIEGYNGQRMKSGGVTFTLTPDDANSFDLDLGHYVQDRNGSPGKSLSPGNPPSDARYTRNNYALTHYGNYDGGMTTSYLQRKETRNPSRKMETANTLLNTQNAFYLGNHTLSVGAQYRYETLKDQGNQLASARSLNELNRWSWALSAEDEWLMTQDFALTTGLRINRDENYGSHWTPRLYGVWHLTETWTLKGGVSGGYRSPELRQAVAEWGQITGGGGTPAIIIGNPNLKPEKSLNQEIALLWDNHRYLNAGVTVFNTDYRDKITEVRSCTDPSGTASGACTIGGTQYKFISHRVNVDKARVRGVEATFNWTITPAWSLASSYTFTETEQQSGEFSGKPLNEMPKHMINATLNWQTTPDIASWLRVNHRGQSSAYLSRTSMSEGRPSYTFVDVGASWRVMKQLQLQAGVYNLLDKRVDYVTYGRVLDGRRYLLGANIDF</sequence>
<dbReference type="Gene3D" id="2.170.130.10">
    <property type="entry name" value="TonB-dependent receptor, plug domain"/>
    <property type="match status" value="1"/>
</dbReference>
<dbReference type="InterPro" id="IPR036942">
    <property type="entry name" value="Beta-barrel_TonB_sf"/>
</dbReference>
<keyword evidence="8 10" id="KW-0472">Membrane</keyword>
<dbReference type="RefSeq" id="WP_038668348.1">
    <property type="nucleotide sequence ID" value="NZ_CP006569.1"/>
</dbReference>
<keyword evidence="4 10" id="KW-0812">Transmembrane</keyword>
<evidence type="ECO:0000259" key="15">
    <source>
        <dbReference type="Pfam" id="PF07715"/>
    </source>
</evidence>
<reference evidence="16" key="1">
    <citation type="submission" date="2012-07" db="EMBL/GenBank/DDBJ databases">
        <title>A Novel Human-Wound Derived Bacterium Provides Insights into the Evolutionary Origins of Mutualistic Insect-Bacterial Symbioses.</title>
        <authorList>
            <person name="Clayton A.L."/>
            <person name="Oakeson K.F."/>
            <person name="Gutin M."/>
            <person name="Pontes A."/>
            <person name="Dunn D.M."/>
            <person name="von Niederhausern A.C."/>
            <person name="Weiss R.B."/>
            <person name="Fisher M."/>
            <person name="Dale C."/>
        </authorList>
    </citation>
    <scope>NUCLEOTIDE SEQUENCE</scope>
    <source>
        <strain evidence="16">HS</strain>
    </source>
</reference>
<reference evidence="16" key="3">
    <citation type="journal article" date="2015" name="Int. J. Syst. Evol. Microbiol.">
        <title>Phenotypic characterization of Sodalis praecaptivus sp. nov., a close non-insect-associated member of the Sodalis-allied lineage of insect endosymbionts.</title>
        <authorList>
            <person name="Chari A."/>
            <person name="Oakeson K.F."/>
            <person name="Enomoto S."/>
            <person name="Jackson D.G."/>
            <person name="Fisher M.A."/>
            <person name="Dale C."/>
        </authorList>
    </citation>
    <scope>NUCLEOTIDE SEQUENCE</scope>
    <source>
        <strain evidence="16">HS</strain>
    </source>
</reference>
<dbReference type="PATRIC" id="fig|1239307.3.peg.1537"/>
<evidence type="ECO:0000256" key="2">
    <source>
        <dbReference type="ARBA" id="ARBA00022448"/>
    </source>
</evidence>
<feature type="chain" id="PRO_5008421039" evidence="13">
    <location>
        <begin position="25"/>
        <end position="657"/>
    </location>
</feature>
<reference evidence="17 18" key="2">
    <citation type="journal article" date="2014" name="Genome Biol. Evol.">
        <title>Genome degeneration and adaptation in a nascent stage of symbiosis.</title>
        <authorList>
            <person name="Oakeson K.F."/>
            <person name="Gil R."/>
            <person name="Clayton A.L."/>
            <person name="Dunn D.M."/>
            <person name="von Niederhausern A.C."/>
            <person name="Hamil C."/>
            <person name="Aoyagi A."/>
            <person name="Duval B."/>
            <person name="Baca A."/>
            <person name="Silva F.J."/>
            <person name="Vallier A."/>
            <person name="Jackson D.G."/>
            <person name="Latorre A."/>
            <person name="Weiss R.B."/>
            <person name="Heddi A."/>
            <person name="Moya A."/>
            <person name="Dale C."/>
        </authorList>
    </citation>
    <scope>NUCLEOTIDE SEQUENCE [LARGE SCALE GENOMIC DNA]</scope>
    <source>
        <strain evidence="17 18">HS1</strain>
    </source>
</reference>
<dbReference type="PANTHER" id="PTHR30069:SF53">
    <property type="entry name" value="COLICIN I RECEPTOR-RELATED"/>
    <property type="match status" value="1"/>
</dbReference>
<dbReference type="CDD" id="cd01347">
    <property type="entry name" value="ligand_gated_channel"/>
    <property type="match status" value="1"/>
</dbReference>
<evidence type="ECO:0000256" key="4">
    <source>
        <dbReference type="ARBA" id="ARBA00022692"/>
    </source>
</evidence>
<evidence type="ECO:0000256" key="13">
    <source>
        <dbReference type="SAM" id="SignalP"/>
    </source>
</evidence>
<comment type="similarity">
    <text evidence="10 12">Belongs to the TonB-dependent receptor family.</text>
</comment>
<evidence type="ECO:0000313" key="17">
    <source>
        <dbReference type="EMBL" id="AHF76480.1"/>
    </source>
</evidence>
<dbReference type="InterPro" id="IPR000531">
    <property type="entry name" value="Beta-barrel_TonB"/>
</dbReference>
<feature type="short sequence motif" description="TonB box" evidence="11">
    <location>
        <begin position="33"/>
        <end position="39"/>
    </location>
</feature>
<keyword evidence="5 13" id="KW-0732">Signal</keyword>
<dbReference type="Proteomes" id="UP000019028">
    <property type="component" value="Chromosome"/>
</dbReference>
<dbReference type="InterPro" id="IPR037066">
    <property type="entry name" value="Plug_dom_sf"/>
</dbReference>
<dbReference type="EMBL" id="CP006569">
    <property type="protein sequence ID" value="AHF76480.1"/>
    <property type="molecule type" value="Genomic_DNA"/>
</dbReference>
<evidence type="ECO:0000256" key="11">
    <source>
        <dbReference type="PROSITE-ProRule" id="PRU10143"/>
    </source>
</evidence>
<dbReference type="PROSITE" id="PS52016">
    <property type="entry name" value="TONB_DEPENDENT_REC_3"/>
    <property type="match status" value="1"/>
</dbReference>
<organism evidence="16">
    <name type="scientific">Sodalis praecaptivus</name>
    <dbReference type="NCBI Taxonomy" id="1239307"/>
    <lineage>
        <taxon>Bacteria</taxon>
        <taxon>Pseudomonadati</taxon>
        <taxon>Pseudomonadota</taxon>
        <taxon>Gammaproteobacteria</taxon>
        <taxon>Enterobacterales</taxon>
        <taxon>Bruguierivoracaceae</taxon>
        <taxon>Sodalis</taxon>
    </lineage>
</organism>
<keyword evidence="6" id="KW-0406">Ion transport</keyword>
<dbReference type="GO" id="GO:0044718">
    <property type="term" value="P:siderophore transmembrane transport"/>
    <property type="evidence" value="ECO:0007669"/>
    <property type="project" value="TreeGrafter"/>
</dbReference>
<evidence type="ECO:0000256" key="7">
    <source>
        <dbReference type="ARBA" id="ARBA00023077"/>
    </source>
</evidence>
<comment type="subcellular location">
    <subcellularLocation>
        <location evidence="1 10">Cell outer membrane</location>
        <topology evidence="1 10">Multi-pass membrane protein</topology>
    </subcellularLocation>
</comment>
<keyword evidence="16" id="KW-0675">Receptor</keyword>
<evidence type="ECO:0000256" key="8">
    <source>
        <dbReference type="ARBA" id="ARBA00023136"/>
    </source>
</evidence>
<dbReference type="HOGENOM" id="CLU_008287_18_2_6"/>
<dbReference type="AlphaFoldDB" id="K7SK71"/>
<evidence type="ECO:0000313" key="18">
    <source>
        <dbReference type="Proteomes" id="UP000019028"/>
    </source>
</evidence>
<evidence type="ECO:0000313" key="16">
    <source>
        <dbReference type="EMBL" id="AFW03689.1"/>
    </source>
</evidence>
<dbReference type="Pfam" id="PF00593">
    <property type="entry name" value="TonB_dep_Rec_b-barrel"/>
    <property type="match status" value="1"/>
</dbReference>
<gene>
    <name evidence="17" type="ORF">Sant_1422</name>
</gene>
<keyword evidence="18" id="KW-1185">Reference proteome</keyword>
<proteinExistence type="inferred from homology"/>